<protein>
    <submittedName>
        <fullName evidence="2">Uncharacterized protein</fullName>
    </submittedName>
</protein>
<accession>A0AA40K9X6</accession>
<proteinExistence type="predicted"/>
<reference evidence="2" key="1">
    <citation type="submission" date="2023-06" db="EMBL/GenBank/DDBJ databases">
        <title>Genome-scale phylogeny and comparative genomics of the fungal order Sordariales.</title>
        <authorList>
            <consortium name="Lawrence Berkeley National Laboratory"/>
            <person name="Hensen N."/>
            <person name="Bonometti L."/>
            <person name="Westerberg I."/>
            <person name="Brannstrom I.O."/>
            <person name="Guillou S."/>
            <person name="Cros-Aarteil S."/>
            <person name="Calhoun S."/>
            <person name="Haridas S."/>
            <person name="Kuo A."/>
            <person name="Mondo S."/>
            <person name="Pangilinan J."/>
            <person name="Riley R."/>
            <person name="LaButti K."/>
            <person name="Andreopoulos B."/>
            <person name="Lipzen A."/>
            <person name="Chen C."/>
            <person name="Yanf M."/>
            <person name="Daum C."/>
            <person name="Ng V."/>
            <person name="Clum A."/>
            <person name="Steindorff A."/>
            <person name="Ohm R."/>
            <person name="Martin F."/>
            <person name="Silar P."/>
            <person name="Natvig D."/>
            <person name="Lalanne C."/>
            <person name="Gautier V."/>
            <person name="Ament-velasquez S.L."/>
            <person name="Kruys A."/>
            <person name="Hutchinson M.I."/>
            <person name="Powell A.J."/>
            <person name="Barry K."/>
            <person name="Miller A.N."/>
            <person name="Grigoriev I.V."/>
            <person name="Debuchy R."/>
            <person name="Gladieux P."/>
            <person name="Thoren M.H."/>
            <person name="Johannesson H."/>
        </authorList>
    </citation>
    <scope>NUCLEOTIDE SEQUENCE</scope>
    <source>
        <strain evidence="2">SMH3187-1</strain>
    </source>
</reference>
<keyword evidence="3" id="KW-1185">Reference proteome</keyword>
<sequence length="89" mass="10200">MRDRQISRERDQQRHSIVSPIYVFSMTHPFTPLATTYGRHRSAHIPGPPFGPGWYRRRPSGFLPTIDSRRQKTAETSTGPIHPCSWSPG</sequence>
<dbReference type="Proteomes" id="UP001172155">
    <property type="component" value="Unassembled WGS sequence"/>
</dbReference>
<organism evidence="2 3">
    <name type="scientific">Schizothecium vesticola</name>
    <dbReference type="NCBI Taxonomy" id="314040"/>
    <lineage>
        <taxon>Eukaryota</taxon>
        <taxon>Fungi</taxon>
        <taxon>Dikarya</taxon>
        <taxon>Ascomycota</taxon>
        <taxon>Pezizomycotina</taxon>
        <taxon>Sordariomycetes</taxon>
        <taxon>Sordariomycetidae</taxon>
        <taxon>Sordariales</taxon>
        <taxon>Schizotheciaceae</taxon>
        <taxon>Schizothecium</taxon>
    </lineage>
</organism>
<evidence type="ECO:0000256" key="1">
    <source>
        <dbReference type="SAM" id="MobiDB-lite"/>
    </source>
</evidence>
<feature type="region of interest" description="Disordered" evidence="1">
    <location>
        <begin position="47"/>
        <end position="89"/>
    </location>
</feature>
<comment type="caution">
    <text evidence="2">The sequence shown here is derived from an EMBL/GenBank/DDBJ whole genome shotgun (WGS) entry which is preliminary data.</text>
</comment>
<name>A0AA40K9X6_9PEZI</name>
<evidence type="ECO:0000313" key="2">
    <source>
        <dbReference type="EMBL" id="KAK0750782.1"/>
    </source>
</evidence>
<evidence type="ECO:0000313" key="3">
    <source>
        <dbReference type="Proteomes" id="UP001172155"/>
    </source>
</evidence>
<dbReference type="EMBL" id="JAUKUD010000002">
    <property type="protein sequence ID" value="KAK0750782.1"/>
    <property type="molecule type" value="Genomic_DNA"/>
</dbReference>
<gene>
    <name evidence="2" type="ORF">B0T18DRAFT_401031</name>
</gene>
<dbReference type="AlphaFoldDB" id="A0AA40K9X6"/>